<dbReference type="EMBL" id="JANBUJ010000711">
    <property type="protein sequence ID" value="KAJ2770533.1"/>
    <property type="molecule type" value="Genomic_DNA"/>
</dbReference>
<evidence type="ECO:0000313" key="2">
    <source>
        <dbReference type="Proteomes" id="UP001140234"/>
    </source>
</evidence>
<protein>
    <submittedName>
        <fullName evidence="1">Uncharacterized protein</fullName>
    </submittedName>
</protein>
<reference evidence="1" key="1">
    <citation type="submission" date="2022-07" db="EMBL/GenBank/DDBJ databases">
        <title>Phylogenomic reconstructions and comparative analyses of Kickxellomycotina fungi.</title>
        <authorList>
            <person name="Reynolds N.K."/>
            <person name="Stajich J.E."/>
            <person name="Barry K."/>
            <person name="Grigoriev I.V."/>
            <person name="Crous P."/>
            <person name="Smith M.E."/>
        </authorList>
    </citation>
    <scope>NUCLEOTIDE SEQUENCE</scope>
    <source>
        <strain evidence="1">CBS 109366</strain>
    </source>
</reference>
<sequence>MSYPGGNYDNGGGSGGFNFGPGDEEDTSRGYGMPESGYGQGYGGRPPAPGGQGGRYDYSHQGPPPDYSQGYGNQQRPPQGYDQGPPPSQGYGHGPQQQGYGGPPAPQGYGGQRPPQEYGQGYGGQRPPQGQGQGYGDQRPPQGYGPPSGGSGPYGNNNQRPPMQQQQQQQQRPPPSGGGQAQAPSPLGSAGPAPSMYTGSSASLGGQQRPQQQQQQQRPPQQQQRPPQQQQQQRPPQQGQKQQPSGGAGPLGGLDLGALGPLAAGLFGGGSAKSGGGGGAGGVAALAALAPMAMGLLGGGGAKSGGGGGGLGPLMGIASSFLGGGGGGSSGKSSGGGKAGGDFFSSILAKVFSGRTRDIGDDMDGLDRAQAQRFHQEIYIQRQNPAGFTAKQLGAAAAVEAFGQIQRTGSVNMDEGQEKASQKMLAAVMAEAVNIHELHMEQGGSADKEETAVAAVKTALVIIEDAANVPQQQTSGFHAPNDGYGGGMPYDNGGFNQGHGGYGNDQGSYGQGHGGYGDDQSSGYGYGGHRQGGGYPGGY</sequence>
<gene>
    <name evidence="1" type="ORF">IWQ57_002621</name>
</gene>
<name>A0ACC1K0D7_9FUNG</name>
<organism evidence="1 2">
    <name type="scientific">Coemansia nantahalensis</name>
    <dbReference type="NCBI Taxonomy" id="2789366"/>
    <lineage>
        <taxon>Eukaryota</taxon>
        <taxon>Fungi</taxon>
        <taxon>Fungi incertae sedis</taxon>
        <taxon>Zoopagomycota</taxon>
        <taxon>Kickxellomycotina</taxon>
        <taxon>Kickxellomycetes</taxon>
        <taxon>Kickxellales</taxon>
        <taxon>Kickxellaceae</taxon>
        <taxon>Coemansia</taxon>
    </lineage>
</organism>
<dbReference type="Proteomes" id="UP001140234">
    <property type="component" value="Unassembled WGS sequence"/>
</dbReference>
<evidence type="ECO:0000313" key="1">
    <source>
        <dbReference type="EMBL" id="KAJ2770533.1"/>
    </source>
</evidence>
<proteinExistence type="predicted"/>
<keyword evidence="2" id="KW-1185">Reference proteome</keyword>
<accession>A0ACC1K0D7</accession>
<comment type="caution">
    <text evidence="1">The sequence shown here is derived from an EMBL/GenBank/DDBJ whole genome shotgun (WGS) entry which is preliminary data.</text>
</comment>